<evidence type="ECO:0000313" key="2">
    <source>
        <dbReference type="Proteomes" id="UP001497623"/>
    </source>
</evidence>
<evidence type="ECO:0000313" key="1">
    <source>
        <dbReference type="EMBL" id="CAL4108775.1"/>
    </source>
</evidence>
<reference evidence="1 2" key="1">
    <citation type="submission" date="2024-05" db="EMBL/GenBank/DDBJ databases">
        <authorList>
            <person name="Wallberg A."/>
        </authorList>
    </citation>
    <scope>NUCLEOTIDE SEQUENCE [LARGE SCALE GENOMIC DNA]</scope>
</reference>
<proteinExistence type="predicted"/>
<keyword evidence="2" id="KW-1185">Reference proteome</keyword>
<gene>
    <name evidence="1" type="ORF">MNOR_LOCUS18976</name>
</gene>
<dbReference type="EMBL" id="CAXKWB010013849">
    <property type="protein sequence ID" value="CAL4108775.1"/>
    <property type="molecule type" value="Genomic_DNA"/>
</dbReference>
<organism evidence="1 2">
    <name type="scientific">Meganyctiphanes norvegica</name>
    <name type="common">Northern krill</name>
    <name type="synonym">Thysanopoda norvegica</name>
    <dbReference type="NCBI Taxonomy" id="48144"/>
    <lineage>
        <taxon>Eukaryota</taxon>
        <taxon>Metazoa</taxon>
        <taxon>Ecdysozoa</taxon>
        <taxon>Arthropoda</taxon>
        <taxon>Crustacea</taxon>
        <taxon>Multicrustacea</taxon>
        <taxon>Malacostraca</taxon>
        <taxon>Eumalacostraca</taxon>
        <taxon>Eucarida</taxon>
        <taxon>Euphausiacea</taxon>
        <taxon>Euphausiidae</taxon>
        <taxon>Meganyctiphanes</taxon>
    </lineage>
</organism>
<accession>A0AAV2R206</accession>
<name>A0AAV2R206_MEGNR</name>
<dbReference type="Proteomes" id="UP001497623">
    <property type="component" value="Unassembled WGS sequence"/>
</dbReference>
<comment type="caution">
    <text evidence="1">The sequence shown here is derived from an EMBL/GenBank/DDBJ whole genome shotgun (WGS) entry which is preliminary data.</text>
</comment>
<sequence>MLHDVSYQSGMIIDSCKEAKELNSIITLLKTIAGCARVLHEKFNEDGFDSKQLGVMLNLPLVLKVLLSYFKRSCQMPQLSHLAAECIMDVLELVLLYQCYHINVGDCPTNKLVLMYLKSLDNIEKVLKEVIIVKNPGKIVTSPVGQEILFKFKNPSNIVISPVGEEILLKYNKQLGYIFEACSDVGLDFLNAKWLWSCLIFLSVLGSD</sequence>
<protein>
    <submittedName>
        <fullName evidence="1">Uncharacterized protein</fullName>
    </submittedName>
</protein>
<dbReference type="AlphaFoldDB" id="A0AAV2R206"/>